<gene>
    <name evidence="1" type="primary">2</name>
    <name evidence="1" type="ORF">SEA_ROBSFEET_2</name>
</gene>
<dbReference type="EMBL" id="MH271312">
    <property type="protein sequence ID" value="AWY06104.1"/>
    <property type="molecule type" value="Genomic_DNA"/>
</dbReference>
<dbReference type="KEGG" id="vg:54993421"/>
<proteinExistence type="predicted"/>
<protein>
    <submittedName>
        <fullName evidence="1">Uncharacterized protein</fullName>
    </submittedName>
</protein>
<evidence type="ECO:0000313" key="2">
    <source>
        <dbReference type="Proteomes" id="UP000251296"/>
    </source>
</evidence>
<dbReference type="Proteomes" id="UP000251296">
    <property type="component" value="Segment"/>
</dbReference>
<evidence type="ECO:0000313" key="1">
    <source>
        <dbReference type="EMBL" id="AWY06104.1"/>
    </source>
</evidence>
<accession>A0A2Z4Q7Z0</accession>
<dbReference type="GeneID" id="54993421"/>
<keyword evidence="2" id="KW-1185">Reference proteome</keyword>
<dbReference type="RefSeq" id="YP_009802864.1">
    <property type="nucleotide sequence ID" value="NC_047989.1"/>
</dbReference>
<reference evidence="1 2" key="1">
    <citation type="submission" date="2018-04" db="EMBL/GenBank/DDBJ databases">
        <authorList>
            <person name="Harrington T."/>
            <person name="Washburn E."/>
            <person name="Bricker J."/>
            <person name="McKinney A."/>
            <person name="Betsko A.J."/>
            <person name="Garlena R.A."/>
            <person name="Russell D.A."/>
            <person name="Pope W.A."/>
            <person name="Jacobs-Sera D."/>
            <person name="Hatfull G.F."/>
        </authorList>
    </citation>
    <scope>NUCLEOTIDE SEQUENCE [LARGE SCALE GENOMIC DNA]</scope>
</reference>
<sequence length="36" mass="4119">MNDPVCPDDGTTLIWTAWGYRCPECHVFVAIPRRTP</sequence>
<organism evidence="1 2">
    <name type="scientific">Microbacterium phage RobsFeet</name>
    <dbReference type="NCBI Taxonomy" id="2201442"/>
    <lineage>
        <taxon>Viruses</taxon>
        <taxon>Duplodnaviria</taxon>
        <taxon>Heunggongvirae</taxon>
        <taxon>Uroviricota</taxon>
        <taxon>Caudoviricetes</taxon>
        <taxon>Hodgkinviridae</taxon>
        <taxon>Metamorphoovirus</taxon>
        <taxon>Metamorphoovirus robsfeet</taxon>
    </lineage>
</organism>
<name>A0A2Z4Q7Z0_9CAUD</name>